<evidence type="ECO:0000313" key="3">
    <source>
        <dbReference type="EMBL" id="KIM65897.1"/>
    </source>
</evidence>
<dbReference type="InParanoid" id="A0A0C3ALR9"/>
<protein>
    <recommendedName>
        <fullName evidence="2">BTB domain-containing protein</fullName>
    </recommendedName>
</protein>
<feature type="region of interest" description="Disordered" evidence="1">
    <location>
        <begin position="15"/>
        <end position="70"/>
    </location>
</feature>
<feature type="domain" description="BTB" evidence="2">
    <location>
        <begin position="78"/>
        <end position="151"/>
    </location>
</feature>
<dbReference type="Proteomes" id="UP000053989">
    <property type="component" value="Unassembled WGS sequence"/>
</dbReference>
<reference evidence="4" key="2">
    <citation type="submission" date="2015-01" db="EMBL/GenBank/DDBJ databases">
        <title>Evolutionary Origins and Diversification of the Mycorrhizal Mutualists.</title>
        <authorList>
            <consortium name="DOE Joint Genome Institute"/>
            <consortium name="Mycorrhizal Genomics Consortium"/>
            <person name="Kohler A."/>
            <person name="Kuo A."/>
            <person name="Nagy L.G."/>
            <person name="Floudas D."/>
            <person name="Copeland A."/>
            <person name="Barry K.W."/>
            <person name="Cichocki N."/>
            <person name="Veneault-Fourrey C."/>
            <person name="LaButti K."/>
            <person name="Lindquist E.A."/>
            <person name="Lipzen A."/>
            <person name="Lundell T."/>
            <person name="Morin E."/>
            <person name="Murat C."/>
            <person name="Riley R."/>
            <person name="Ohm R."/>
            <person name="Sun H."/>
            <person name="Tunlid A."/>
            <person name="Henrissat B."/>
            <person name="Grigoriev I.V."/>
            <person name="Hibbett D.S."/>
            <person name="Martin F."/>
        </authorList>
    </citation>
    <scope>NUCLEOTIDE SEQUENCE [LARGE SCALE GENOMIC DNA]</scope>
    <source>
        <strain evidence="4">Foug A</strain>
    </source>
</reference>
<dbReference type="OrthoDB" id="8117402at2759"/>
<dbReference type="AlphaFoldDB" id="A0A0C3ALR9"/>
<dbReference type="STRING" id="1036808.A0A0C3ALR9"/>
<reference evidence="3 4" key="1">
    <citation type="submission" date="2014-04" db="EMBL/GenBank/DDBJ databases">
        <authorList>
            <consortium name="DOE Joint Genome Institute"/>
            <person name="Kuo A."/>
            <person name="Kohler A."/>
            <person name="Nagy L.G."/>
            <person name="Floudas D."/>
            <person name="Copeland A."/>
            <person name="Barry K.W."/>
            <person name="Cichocki N."/>
            <person name="Veneault-Fourrey C."/>
            <person name="LaButti K."/>
            <person name="Lindquist E.A."/>
            <person name="Lipzen A."/>
            <person name="Lundell T."/>
            <person name="Morin E."/>
            <person name="Murat C."/>
            <person name="Sun H."/>
            <person name="Tunlid A."/>
            <person name="Henrissat B."/>
            <person name="Grigoriev I.V."/>
            <person name="Hibbett D.S."/>
            <person name="Martin F."/>
            <person name="Nordberg H.P."/>
            <person name="Cantor M.N."/>
            <person name="Hua S.X."/>
        </authorList>
    </citation>
    <scope>NUCLEOTIDE SEQUENCE [LARGE SCALE GENOMIC DNA]</scope>
    <source>
        <strain evidence="3 4">Foug A</strain>
    </source>
</reference>
<dbReference type="InterPro" id="IPR000210">
    <property type="entry name" value="BTB/POZ_dom"/>
</dbReference>
<dbReference type="PROSITE" id="PS50097">
    <property type="entry name" value="BTB"/>
    <property type="match status" value="1"/>
</dbReference>
<keyword evidence="4" id="KW-1185">Reference proteome</keyword>
<name>A0A0C3ALR9_9AGAM</name>
<accession>A0A0C3ALR9</accession>
<organism evidence="3 4">
    <name type="scientific">Scleroderma citrinum Foug A</name>
    <dbReference type="NCBI Taxonomy" id="1036808"/>
    <lineage>
        <taxon>Eukaryota</taxon>
        <taxon>Fungi</taxon>
        <taxon>Dikarya</taxon>
        <taxon>Basidiomycota</taxon>
        <taxon>Agaricomycotina</taxon>
        <taxon>Agaricomycetes</taxon>
        <taxon>Agaricomycetidae</taxon>
        <taxon>Boletales</taxon>
        <taxon>Sclerodermatineae</taxon>
        <taxon>Sclerodermataceae</taxon>
        <taxon>Scleroderma</taxon>
    </lineage>
</organism>
<dbReference type="Pfam" id="PF00651">
    <property type="entry name" value="BTB"/>
    <property type="match status" value="1"/>
</dbReference>
<evidence type="ECO:0000256" key="1">
    <source>
        <dbReference type="SAM" id="MobiDB-lite"/>
    </source>
</evidence>
<dbReference type="InterPro" id="IPR011333">
    <property type="entry name" value="SKP1/BTB/POZ_sf"/>
</dbReference>
<sequence length="429" mass="48546">MEAAVVPFVPSEIDALASPEPDFNTEAQDPGSRVRKRFRRRSSSSVTMDQPQSLLSIPTPRPDSDEPQRDDQYYMCDGSCILRVGNTLFNVHRSILSRDSSSFTTLFTLPQGDAPEEGSSDARPIVLQGDTVNEFRNFLWALYALPQEIAMIRSSQVDLNCLIDIAKVASKYSFKSTESWALDAIQKRVERKPSPLIPSGLSPNQPASVLHDSKMQLSRLIRLAQMCGHQKLLDTMVTLLRQLMSVSLHYSYLAMTLSDELDLRELRGLAYIEVLQRGVFLSVPNDEDKSGTEGDIQQTAGGVERLVVSPAQRLRLLSGYYRLSKTWERLRVVPLPFDHAPPCAANWHLHTCTQSWTEFWKEKMRTDGILSLDVANVIGRLILMAKEFDKWGSATYMHQECKVLAKRAIHDKIKGIQESLPDFFHEEEY</sequence>
<feature type="compositionally biased region" description="Polar residues" evidence="1">
    <location>
        <begin position="46"/>
        <end position="56"/>
    </location>
</feature>
<proteinExistence type="predicted"/>
<feature type="compositionally biased region" description="Basic residues" evidence="1">
    <location>
        <begin position="33"/>
        <end position="42"/>
    </location>
</feature>
<dbReference type="CDD" id="cd18186">
    <property type="entry name" value="BTB_POZ_ZBTB_KLHL-like"/>
    <property type="match status" value="1"/>
</dbReference>
<dbReference type="HOGENOM" id="CLU_040061_1_0_1"/>
<dbReference type="SUPFAM" id="SSF54695">
    <property type="entry name" value="POZ domain"/>
    <property type="match status" value="1"/>
</dbReference>
<evidence type="ECO:0000313" key="4">
    <source>
        <dbReference type="Proteomes" id="UP000053989"/>
    </source>
</evidence>
<dbReference type="Gene3D" id="3.30.710.10">
    <property type="entry name" value="Potassium Channel Kv1.1, Chain A"/>
    <property type="match status" value="1"/>
</dbReference>
<dbReference type="EMBL" id="KN822020">
    <property type="protein sequence ID" value="KIM65897.1"/>
    <property type="molecule type" value="Genomic_DNA"/>
</dbReference>
<gene>
    <name evidence="3" type="ORF">SCLCIDRAFT_1211908</name>
</gene>
<evidence type="ECO:0000259" key="2">
    <source>
        <dbReference type="PROSITE" id="PS50097"/>
    </source>
</evidence>